<dbReference type="Pfam" id="PF13567">
    <property type="entry name" value="DUF4131"/>
    <property type="match status" value="1"/>
</dbReference>
<dbReference type="Proteomes" id="UP001569428">
    <property type="component" value="Unassembled WGS sequence"/>
</dbReference>
<accession>A0ABV4P3D2</accession>
<evidence type="ECO:0000313" key="8">
    <source>
        <dbReference type="EMBL" id="MFA0812230.1"/>
    </source>
</evidence>
<feature type="transmembrane region" description="Helical" evidence="6">
    <location>
        <begin position="375"/>
        <end position="395"/>
    </location>
</feature>
<evidence type="ECO:0000256" key="4">
    <source>
        <dbReference type="ARBA" id="ARBA00022989"/>
    </source>
</evidence>
<dbReference type="InterPro" id="IPR025405">
    <property type="entry name" value="DUF4131"/>
</dbReference>
<keyword evidence="2" id="KW-1003">Cell membrane</keyword>
<feature type="transmembrane region" description="Helical" evidence="6">
    <location>
        <begin position="349"/>
        <end position="369"/>
    </location>
</feature>
<feature type="transmembrane region" description="Helical" evidence="6">
    <location>
        <begin position="516"/>
        <end position="534"/>
    </location>
</feature>
<dbReference type="Pfam" id="PF00753">
    <property type="entry name" value="Lactamase_B"/>
    <property type="match status" value="1"/>
</dbReference>
<feature type="transmembrane region" description="Helical" evidence="6">
    <location>
        <begin position="16"/>
        <end position="38"/>
    </location>
</feature>
<sequence length="839" mass="90858">MINVKRKAIAGKLRSGCLVGATLLLWTFSLSIVAIGLLPRLPGVWALLGGYLVVALAAVLLPQRRSLWVLLGVSLTGAIWALCSNQAALDQRLPLWTHGSDHLLEVEVVSLPEVRSSSGDLWKQEAGKNVKFQAKVLSGQYPIGDGSLLNLTWYRVDPDIAARLRGNSRWLLPVRLKRPRGSVNPYGFDYEGWLLRRGVYATGYVRPVDAKPKLIEQGRGLALIRDSLRDRLLQLSIDRPGVVAALLLGDRSGLSQEEQEVLQQTGTAHLLAISGLHVGMVAGFLLLAGQGIARGIGLLTGLNPRVLPVLMALLGTLMYTLLAGAPLSAQRALVMTWVLLLAWQGRRRIGAGFAFALALALVLVIQPLSFFGAGFWLSFAAVAALLLGFGGRQLVRGTSVSSLQVGNNRLATMALRWGRAFHQLLRSQWLVALGLILPSVVLFSGYSTGGMLLNLLAIPWLGLLILPALMIGALLMGTGLGVWCLTFAGWQLDLLLKMLEKANQLLPSWQALTPPQGVFLLIVTAAGVLLLLMPRGLPGRSLGWLFLLPLVQSFLPLPVSERQGFTFAALDVGQGLALALYSPQGRIVFDAGPASPSGWSAGSAIVVPFLTGRGVDELDALIVSHGDWDHAGGVAGLLQYKLPNNLFAPGQFGYRLAESFGLPSKPCIAGEEERVGDIQIFWLWPEGKAVSGEENDHSCVALIQWRGVRLLLTGDIGTVVERRLQQAYPWLAPVDILVAPHHGSKTSSSEALLAWAKPKRVIFSAGFRHHFGHPHADVVARYQDVGAQIFSTAQSGAIEFFWSEDFLEPEIYYGRSAPRFWYASHSDEEGGGRGLSRRE</sequence>
<reference evidence="8 9" key="1">
    <citation type="submission" date="2024-08" db="EMBL/GenBank/DDBJ databases">
        <authorList>
            <person name="Ishaq N."/>
        </authorList>
    </citation>
    <scope>NUCLEOTIDE SEQUENCE [LARGE SCALE GENOMIC DNA]</scope>
    <source>
        <strain evidence="8 9">DSM 18651</strain>
    </source>
</reference>
<evidence type="ECO:0000256" key="1">
    <source>
        <dbReference type="ARBA" id="ARBA00004651"/>
    </source>
</evidence>
<protein>
    <submittedName>
        <fullName evidence="8">DNA internalization-related competence protein ComEC/Rec2</fullName>
    </submittedName>
</protein>
<dbReference type="InterPro" id="IPR052159">
    <property type="entry name" value="Competence_DNA_uptake"/>
</dbReference>
<comment type="subcellular location">
    <subcellularLocation>
        <location evidence="1">Cell membrane</location>
        <topology evidence="1">Multi-pass membrane protein</topology>
    </subcellularLocation>
</comment>
<evidence type="ECO:0000256" key="2">
    <source>
        <dbReference type="ARBA" id="ARBA00022475"/>
    </source>
</evidence>
<dbReference type="Pfam" id="PF03772">
    <property type="entry name" value="Competence"/>
    <property type="match status" value="1"/>
</dbReference>
<evidence type="ECO:0000256" key="3">
    <source>
        <dbReference type="ARBA" id="ARBA00022692"/>
    </source>
</evidence>
<dbReference type="NCBIfam" id="TIGR00361">
    <property type="entry name" value="ComEC_Rec2"/>
    <property type="match status" value="1"/>
</dbReference>
<feature type="transmembrane region" description="Helical" evidence="6">
    <location>
        <begin position="270"/>
        <end position="289"/>
    </location>
</feature>
<dbReference type="InterPro" id="IPR001279">
    <property type="entry name" value="Metallo-B-lactamas"/>
</dbReference>
<comment type="caution">
    <text evidence="8">The sequence shown here is derived from an EMBL/GenBank/DDBJ whole genome shotgun (WGS) entry which is preliminary data.</text>
</comment>
<name>A0ABV4P3D2_9GAMM</name>
<dbReference type="CDD" id="cd07731">
    <property type="entry name" value="ComA-like_MBL-fold"/>
    <property type="match status" value="1"/>
</dbReference>
<dbReference type="EMBL" id="JBGMEK010000035">
    <property type="protein sequence ID" value="MFA0812230.1"/>
    <property type="molecule type" value="Genomic_DNA"/>
</dbReference>
<keyword evidence="9" id="KW-1185">Reference proteome</keyword>
<keyword evidence="5 6" id="KW-0472">Membrane</keyword>
<feature type="transmembrane region" description="Helical" evidence="6">
    <location>
        <begin position="44"/>
        <end position="61"/>
    </location>
</feature>
<proteinExistence type="predicted"/>
<dbReference type="PANTHER" id="PTHR30619:SF1">
    <property type="entry name" value="RECOMBINATION PROTEIN 2"/>
    <property type="match status" value="1"/>
</dbReference>
<dbReference type="InterPro" id="IPR036866">
    <property type="entry name" value="RibonucZ/Hydroxyglut_hydro"/>
</dbReference>
<dbReference type="InterPro" id="IPR004797">
    <property type="entry name" value="Competence_ComEC/Rec2"/>
</dbReference>
<keyword evidence="3 6" id="KW-0812">Transmembrane</keyword>
<keyword evidence="4 6" id="KW-1133">Transmembrane helix</keyword>
<dbReference type="NCBIfam" id="TIGR00360">
    <property type="entry name" value="ComEC_N-term"/>
    <property type="match status" value="1"/>
</dbReference>
<feature type="transmembrane region" description="Helical" evidence="6">
    <location>
        <begin position="429"/>
        <end position="446"/>
    </location>
</feature>
<dbReference type="RefSeq" id="WP_371839870.1">
    <property type="nucleotide sequence ID" value="NZ_JBGMEK010000035.1"/>
</dbReference>
<evidence type="ECO:0000256" key="5">
    <source>
        <dbReference type="ARBA" id="ARBA00023136"/>
    </source>
</evidence>
<dbReference type="InterPro" id="IPR035681">
    <property type="entry name" value="ComA-like_MBL"/>
</dbReference>
<dbReference type="InterPro" id="IPR004477">
    <property type="entry name" value="ComEC_N"/>
</dbReference>
<feature type="domain" description="Metallo-beta-lactamase" evidence="7">
    <location>
        <begin position="574"/>
        <end position="766"/>
    </location>
</feature>
<evidence type="ECO:0000259" key="7">
    <source>
        <dbReference type="SMART" id="SM00849"/>
    </source>
</evidence>
<organism evidence="8 9">
    <name type="scientific">Microbulbifer epialgicus</name>
    <dbReference type="NCBI Taxonomy" id="393907"/>
    <lineage>
        <taxon>Bacteria</taxon>
        <taxon>Pseudomonadati</taxon>
        <taxon>Pseudomonadota</taxon>
        <taxon>Gammaproteobacteria</taxon>
        <taxon>Cellvibrionales</taxon>
        <taxon>Microbulbiferaceae</taxon>
        <taxon>Microbulbifer</taxon>
    </lineage>
</organism>
<dbReference type="SMART" id="SM00849">
    <property type="entry name" value="Lactamase_B"/>
    <property type="match status" value="1"/>
</dbReference>
<dbReference type="SUPFAM" id="SSF56281">
    <property type="entry name" value="Metallo-hydrolase/oxidoreductase"/>
    <property type="match status" value="1"/>
</dbReference>
<evidence type="ECO:0000256" key="6">
    <source>
        <dbReference type="SAM" id="Phobius"/>
    </source>
</evidence>
<gene>
    <name evidence="8" type="ORF">ACCI49_15050</name>
</gene>
<dbReference type="PANTHER" id="PTHR30619">
    <property type="entry name" value="DNA INTERNALIZATION/COMPETENCE PROTEIN COMEC/REC2"/>
    <property type="match status" value="1"/>
</dbReference>
<dbReference type="Gene3D" id="3.60.15.10">
    <property type="entry name" value="Ribonuclease Z/Hydroxyacylglutathione hydrolase-like"/>
    <property type="match status" value="1"/>
</dbReference>
<evidence type="ECO:0000313" key="9">
    <source>
        <dbReference type="Proteomes" id="UP001569428"/>
    </source>
</evidence>
<feature type="transmembrane region" description="Helical" evidence="6">
    <location>
        <begin position="309"/>
        <end position="329"/>
    </location>
</feature>
<feature type="transmembrane region" description="Helical" evidence="6">
    <location>
        <begin position="452"/>
        <end position="475"/>
    </location>
</feature>